<protein>
    <submittedName>
        <fullName evidence="1">Uncharacterized protein</fullName>
    </submittedName>
</protein>
<keyword evidence="2" id="KW-1185">Reference proteome</keyword>
<name>A0A223NVP0_9SPHI</name>
<evidence type="ECO:0000313" key="1">
    <source>
        <dbReference type="EMBL" id="ASU33927.1"/>
    </source>
</evidence>
<evidence type="ECO:0000313" key="2">
    <source>
        <dbReference type="Proteomes" id="UP000215002"/>
    </source>
</evidence>
<accession>A0A223NVP0</accession>
<dbReference type="AlphaFoldDB" id="A0A223NVP0"/>
<organism evidence="1 2">
    <name type="scientific">Mucilaginibacter xinganensis</name>
    <dbReference type="NCBI Taxonomy" id="1234841"/>
    <lineage>
        <taxon>Bacteria</taxon>
        <taxon>Pseudomonadati</taxon>
        <taxon>Bacteroidota</taxon>
        <taxon>Sphingobacteriia</taxon>
        <taxon>Sphingobacteriales</taxon>
        <taxon>Sphingobacteriaceae</taxon>
        <taxon>Mucilaginibacter</taxon>
    </lineage>
</organism>
<dbReference type="EMBL" id="CP022743">
    <property type="protein sequence ID" value="ASU33927.1"/>
    <property type="molecule type" value="Genomic_DNA"/>
</dbReference>
<dbReference type="Proteomes" id="UP000215002">
    <property type="component" value="Chromosome"/>
</dbReference>
<reference evidence="1 2" key="1">
    <citation type="submission" date="2017-08" db="EMBL/GenBank/DDBJ databases">
        <title>Complete genome sequence of Mucilaginibacter sp. strain BJC16-A31.</title>
        <authorList>
            <consortium name="Henan University of Science and Technology"/>
            <person name="You X."/>
        </authorList>
    </citation>
    <scope>NUCLEOTIDE SEQUENCE [LARGE SCALE GENOMIC DNA]</scope>
    <source>
        <strain evidence="1 2">BJC16-A31</strain>
    </source>
</reference>
<gene>
    <name evidence="1" type="ORF">MuYL_2035</name>
</gene>
<dbReference type="KEGG" id="muc:MuYL_2035"/>
<proteinExistence type="predicted"/>
<sequence>MLPIWVKDPIGCDIPFLTASTPAIIVVATAPKPGIKIPNLPLAGLILVFIFIY</sequence>